<evidence type="ECO:0000256" key="1">
    <source>
        <dbReference type="SAM" id="MobiDB-lite"/>
    </source>
</evidence>
<accession>A0A1E5IW85</accession>
<dbReference type="RefSeq" id="WP_028763643.1">
    <property type="nucleotide sequence ID" value="NZ_BPEU01000018.1"/>
</dbReference>
<evidence type="ECO:0000313" key="6">
    <source>
        <dbReference type="Proteomes" id="UP000773469"/>
    </source>
</evidence>
<keyword evidence="2" id="KW-0472">Membrane</keyword>
<evidence type="ECO:0000256" key="2">
    <source>
        <dbReference type="SAM" id="Phobius"/>
    </source>
</evidence>
<organism evidence="4 5">
    <name type="scientific">Shewanella colwelliana</name>
    <name type="common">Alteromonas colwelliana</name>
    <dbReference type="NCBI Taxonomy" id="23"/>
    <lineage>
        <taxon>Bacteria</taxon>
        <taxon>Pseudomonadati</taxon>
        <taxon>Pseudomonadota</taxon>
        <taxon>Gammaproteobacteria</taxon>
        <taxon>Alteromonadales</taxon>
        <taxon>Shewanellaceae</taxon>
        <taxon>Shewanella</taxon>
    </lineage>
</organism>
<gene>
    <name evidence="4" type="ORF">BEL05_01795</name>
    <name evidence="3" type="ORF">TUM3794_25930</name>
</gene>
<keyword evidence="2" id="KW-0812">Transmembrane</keyword>
<keyword evidence="2" id="KW-1133">Transmembrane helix</keyword>
<comment type="caution">
    <text evidence="4">The sequence shown here is derived from an EMBL/GenBank/DDBJ whole genome shotgun (WGS) entry which is preliminary data.</text>
</comment>
<feature type="region of interest" description="Disordered" evidence="1">
    <location>
        <begin position="96"/>
        <end position="115"/>
    </location>
</feature>
<dbReference type="Proteomes" id="UP000095230">
    <property type="component" value="Unassembled WGS sequence"/>
</dbReference>
<reference evidence="3 6" key="2">
    <citation type="submission" date="2021-05" db="EMBL/GenBank/DDBJ databases">
        <title>Molecular characterization for Shewanella algae harboring chromosomal blaOXA-55-like strains isolated from clinical and environment sample.</title>
        <authorList>
            <person name="Ohama Y."/>
            <person name="Aoki K."/>
            <person name="Harada S."/>
            <person name="Moriya K."/>
            <person name="Ishii Y."/>
            <person name="Tateda K."/>
        </authorList>
    </citation>
    <scope>NUCLEOTIDE SEQUENCE [LARGE SCALE GENOMIC DNA]</scope>
    <source>
        <strain evidence="3 6">MBTL60-118</strain>
    </source>
</reference>
<protein>
    <submittedName>
        <fullName evidence="4">Uncharacterized protein</fullName>
    </submittedName>
</protein>
<name>A0A1E5IW85_SHECO</name>
<reference evidence="4 5" key="1">
    <citation type="submission" date="2016-07" db="EMBL/GenBank/DDBJ databases">
        <title>Whole-genome of two Shewanella species isolated from a digestive organ of sea cucumber Apostichopus japonicus Selenka 1867.</title>
        <authorList>
            <person name="Hong H.-H."/>
            <person name="Choi H."/>
            <person name="Cheon S."/>
            <person name="Oh J.-S."/>
            <person name="Lee H.-G."/>
            <person name="Park C."/>
        </authorList>
    </citation>
    <scope>NUCLEOTIDE SEQUENCE [LARGE SCALE GENOMIC DNA]</scope>
    <source>
        <strain evidence="4 5">CSB03KR</strain>
    </source>
</reference>
<dbReference type="AlphaFoldDB" id="A0A1E5IW85"/>
<dbReference type="EMBL" id="BPEU01000018">
    <property type="protein sequence ID" value="GIU42491.1"/>
    <property type="molecule type" value="Genomic_DNA"/>
</dbReference>
<keyword evidence="6" id="KW-1185">Reference proteome</keyword>
<evidence type="ECO:0000313" key="5">
    <source>
        <dbReference type="Proteomes" id="UP000095230"/>
    </source>
</evidence>
<feature type="transmembrane region" description="Helical" evidence="2">
    <location>
        <begin position="42"/>
        <end position="60"/>
    </location>
</feature>
<dbReference type="EMBL" id="MCBT01000015">
    <property type="protein sequence ID" value="OEG74812.1"/>
    <property type="molecule type" value="Genomic_DNA"/>
</dbReference>
<evidence type="ECO:0000313" key="4">
    <source>
        <dbReference type="EMBL" id="OEG74812.1"/>
    </source>
</evidence>
<dbReference type="Proteomes" id="UP000773469">
    <property type="component" value="Unassembled WGS sequence"/>
</dbReference>
<evidence type="ECO:0000313" key="3">
    <source>
        <dbReference type="EMBL" id="GIU42491.1"/>
    </source>
</evidence>
<dbReference type="OrthoDB" id="6267525at2"/>
<proteinExistence type="predicted"/>
<sequence length="115" mass="13125">MIYHQFQQTPFQHRFSGTRGWLAFVIGLVVMTLVLLALPFVILIGALSFITLSLFGRVFLKRQLAKFRQQTQAQNGFQHHAEPTAADGHSIFDRQAPFKSTSNRPGRTFEHNPNE</sequence>
<feature type="transmembrane region" description="Helical" evidence="2">
    <location>
        <begin position="20"/>
        <end position="36"/>
    </location>
</feature>